<comment type="caution">
    <text evidence="2">The sequence shown here is derived from an EMBL/GenBank/DDBJ whole genome shotgun (WGS) entry which is preliminary data.</text>
</comment>
<dbReference type="EMBL" id="JADNRY010000214">
    <property type="protein sequence ID" value="KAF9061106.1"/>
    <property type="molecule type" value="Genomic_DNA"/>
</dbReference>
<evidence type="ECO:0000313" key="2">
    <source>
        <dbReference type="EMBL" id="KAF9061106.1"/>
    </source>
</evidence>
<proteinExistence type="predicted"/>
<name>A0A9P5PD25_9AGAR</name>
<reference evidence="2" key="1">
    <citation type="submission" date="2020-11" db="EMBL/GenBank/DDBJ databases">
        <authorList>
            <consortium name="DOE Joint Genome Institute"/>
            <person name="Ahrendt S."/>
            <person name="Riley R."/>
            <person name="Andreopoulos W."/>
            <person name="Labutti K."/>
            <person name="Pangilinan J."/>
            <person name="Ruiz-Duenas F.J."/>
            <person name="Barrasa J.M."/>
            <person name="Sanchez-Garcia M."/>
            <person name="Camarero S."/>
            <person name="Miyauchi S."/>
            <person name="Serrano A."/>
            <person name="Linde D."/>
            <person name="Babiker R."/>
            <person name="Drula E."/>
            <person name="Ayuso-Fernandez I."/>
            <person name="Pacheco R."/>
            <person name="Padilla G."/>
            <person name="Ferreira P."/>
            <person name="Barriuso J."/>
            <person name="Kellner H."/>
            <person name="Castanera R."/>
            <person name="Alfaro M."/>
            <person name="Ramirez L."/>
            <person name="Pisabarro A.G."/>
            <person name="Kuo A."/>
            <person name="Tritt A."/>
            <person name="Lipzen A."/>
            <person name="He G."/>
            <person name="Yan M."/>
            <person name="Ng V."/>
            <person name="Cullen D."/>
            <person name="Martin F."/>
            <person name="Rosso M.-N."/>
            <person name="Henrissat B."/>
            <person name="Hibbett D."/>
            <person name="Martinez A.T."/>
            <person name="Grigoriev I.V."/>
        </authorList>
    </citation>
    <scope>NUCLEOTIDE SEQUENCE</scope>
    <source>
        <strain evidence="2">AH 40177</strain>
    </source>
</reference>
<dbReference type="AlphaFoldDB" id="A0A9P5PD25"/>
<evidence type="ECO:0000313" key="3">
    <source>
        <dbReference type="Proteomes" id="UP000772434"/>
    </source>
</evidence>
<protein>
    <submittedName>
        <fullName evidence="2">Uncharacterized protein</fullName>
    </submittedName>
</protein>
<feature type="region of interest" description="Disordered" evidence="1">
    <location>
        <begin position="1"/>
        <end position="42"/>
    </location>
</feature>
<keyword evidence="3" id="KW-1185">Reference proteome</keyword>
<gene>
    <name evidence="2" type="ORF">BDP27DRAFT_1429321</name>
</gene>
<organism evidence="2 3">
    <name type="scientific">Rhodocollybia butyracea</name>
    <dbReference type="NCBI Taxonomy" id="206335"/>
    <lineage>
        <taxon>Eukaryota</taxon>
        <taxon>Fungi</taxon>
        <taxon>Dikarya</taxon>
        <taxon>Basidiomycota</taxon>
        <taxon>Agaricomycotina</taxon>
        <taxon>Agaricomycetes</taxon>
        <taxon>Agaricomycetidae</taxon>
        <taxon>Agaricales</taxon>
        <taxon>Marasmiineae</taxon>
        <taxon>Omphalotaceae</taxon>
        <taxon>Rhodocollybia</taxon>
    </lineage>
</organism>
<evidence type="ECO:0000256" key="1">
    <source>
        <dbReference type="SAM" id="MobiDB-lite"/>
    </source>
</evidence>
<dbReference type="Proteomes" id="UP000772434">
    <property type="component" value="Unassembled WGS sequence"/>
</dbReference>
<sequence>MSGEDVMEERLVNKDNNPQWQDEPEQLAGPSSPEVPPPGSEPAQVILKPSRAGCCRFLPAQLLDNLPSLSHAMPSIFRCEKTPEPLPPV</sequence>
<accession>A0A9P5PD25</accession>